<dbReference type="Proteomes" id="UP000184334">
    <property type="component" value="Unassembled WGS sequence"/>
</dbReference>
<comment type="caution">
    <text evidence="2">The sequence shown here is derived from an EMBL/GenBank/DDBJ whole genome shotgun (WGS) entry which is preliminary data.</text>
</comment>
<dbReference type="AlphaFoldDB" id="A0A1M4WTI8"/>
<protein>
    <submittedName>
        <fullName evidence="2">Uncharacterized protein</fullName>
    </submittedName>
</protein>
<accession>A0A1M4WTI8</accession>
<keyword evidence="1" id="KW-0472">Membrane</keyword>
<keyword evidence="3" id="KW-1185">Reference proteome</keyword>
<feature type="transmembrane region" description="Helical" evidence="1">
    <location>
        <begin position="75"/>
        <end position="101"/>
    </location>
</feature>
<sequence>MIMNKKILFKVIKSISPLILLTVIIKKFSDYPVSTKDLIGYILIFSSILFAMFNLQENYNINNKIITKQLIILFVINNFFFLWGALPVVMAMNIVSIFIYFEKLPGMKKD</sequence>
<evidence type="ECO:0000256" key="1">
    <source>
        <dbReference type="SAM" id="Phobius"/>
    </source>
</evidence>
<feature type="transmembrane region" description="Helical" evidence="1">
    <location>
        <begin position="7"/>
        <end position="26"/>
    </location>
</feature>
<reference evidence="2" key="1">
    <citation type="submission" date="2016-11" db="EMBL/GenBank/DDBJ databases">
        <authorList>
            <person name="Varghese N."/>
            <person name="Submissions S."/>
        </authorList>
    </citation>
    <scope>NUCLEOTIDE SEQUENCE [LARGE SCALE GENOMIC DNA]</scope>
    <source>
        <strain evidence="2">DSM 16785</strain>
    </source>
</reference>
<proteinExistence type="predicted"/>
<organism evidence="2 3">
    <name type="scientific">Marinitoga hydrogenitolerans (strain DSM 16785 / JCM 12826 / AT1271)</name>
    <dbReference type="NCBI Taxonomy" id="1122195"/>
    <lineage>
        <taxon>Bacteria</taxon>
        <taxon>Thermotogati</taxon>
        <taxon>Thermotogota</taxon>
        <taxon>Thermotogae</taxon>
        <taxon>Petrotogales</taxon>
        <taxon>Petrotogaceae</taxon>
        <taxon>Marinitoga</taxon>
    </lineage>
</organism>
<keyword evidence="1" id="KW-1133">Transmembrane helix</keyword>
<dbReference type="EMBL" id="FQUI01000018">
    <property type="protein sequence ID" value="SHE84539.1"/>
    <property type="molecule type" value="Genomic_DNA"/>
</dbReference>
<feature type="transmembrane region" description="Helical" evidence="1">
    <location>
        <begin position="38"/>
        <end position="55"/>
    </location>
</feature>
<evidence type="ECO:0000313" key="2">
    <source>
        <dbReference type="EMBL" id="SHE84539.1"/>
    </source>
</evidence>
<name>A0A1M4WTI8_MARH1</name>
<keyword evidence="1" id="KW-0812">Transmembrane</keyword>
<gene>
    <name evidence="2" type="ORF">SAMN02745164_01255</name>
</gene>
<evidence type="ECO:0000313" key="3">
    <source>
        <dbReference type="Proteomes" id="UP000184334"/>
    </source>
</evidence>